<dbReference type="InterPro" id="IPR013728">
    <property type="entry name" value="BT_3987-like_N"/>
</dbReference>
<dbReference type="PROSITE" id="PS51910">
    <property type="entry name" value="GH18_2"/>
    <property type="match status" value="1"/>
</dbReference>
<dbReference type="Pfam" id="PF13004">
    <property type="entry name" value="BACON"/>
    <property type="match status" value="2"/>
</dbReference>
<dbReference type="Gene3D" id="2.60.40.1740">
    <property type="entry name" value="hypothetical protein (bacova_03559)"/>
    <property type="match status" value="1"/>
</dbReference>
<evidence type="ECO:0000313" key="5">
    <source>
        <dbReference type="EMBL" id="MBO8474205.1"/>
    </source>
</evidence>
<dbReference type="Gene3D" id="2.60.40.10">
    <property type="entry name" value="Immunoglobulins"/>
    <property type="match status" value="2"/>
</dbReference>
<name>A0A9D9IL33_9BACT</name>
<dbReference type="GO" id="GO:0004553">
    <property type="term" value="F:hydrolase activity, hydrolyzing O-glycosyl compounds"/>
    <property type="evidence" value="ECO:0007669"/>
    <property type="project" value="InterPro"/>
</dbReference>
<evidence type="ECO:0000313" key="6">
    <source>
        <dbReference type="Proteomes" id="UP000823757"/>
    </source>
</evidence>
<dbReference type="PROSITE" id="PS01095">
    <property type="entry name" value="GH18_1"/>
    <property type="match status" value="1"/>
</dbReference>
<evidence type="ECO:0000259" key="4">
    <source>
        <dbReference type="PROSITE" id="PS51910"/>
    </source>
</evidence>
<dbReference type="EMBL" id="JADIMD010000039">
    <property type="protein sequence ID" value="MBO8474205.1"/>
    <property type="molecule type" value="Genomic_DNA"/>
</dbReference>
<organism evidence="5 6">
    <name type="scientific">Candidatus Cryptobacteroides faecigallinarum</name>
    <dbReference type="NCBI Taxonomy" id="2840763"/>
    <lineage>
        <taxon>Bacteria</taxon>
        <taxon>Pseudomonadati</taxon>
        <taxon>Bacteroidota</taxon>
        <taxon>Bacteroidia</taxon>
        <taxon>Bacteroidales</taxon>
        <taxon>Candidatus Cryptobacteroides</taxon>
    </lineage>
</organism>
<dbReference type="InterPro" id="IPR024361">
    <property type="entry name" value="BACON"/>
</dbReference>
<sequence length="652" mass="71524">MKNFLKISAAAWMLAAVLVSCKKEETQDTLEVFPAEEIRFSAVDNEAVVLTVNTNAASWAVESADWILTSAKGNELTVNVKDNVSAESRAASVVFSAGNAKKVIVGVTQSELEEGQFALSVTPMDPITFIGDMTSVDLTVETNADTWTYEVPEWITAAKNDNVLTLTVTENTEGKDRSGFVELSAQGAKTVSIPVAQKIDRDEPNLSDGAPGKLSDVSGENTVNIAVTKAQSNVAEIVFTLDEPAESEVSVEVYVDGEYLDEYNYLNTASLRLFPGQNVSFPSDGVITVPAGERSGSIQMTIDGTTGISMDVSYLIPVCVKSIDNASVTSSTKRVNYIYTYENPKQVKNCYFVAVNDTNPLNALEYVLADGSQFFDAVVLFAANINYDADEDLVYLYNNPSVQQLLDETDTYLQPLRQKGIKVYLGLLGNRTAAGLCQLSDWGAQQWAQEVAEAVRDYKLDGVNLDDEYSSDPIIGNRWFQTKSTEAGCRLLYELKKSLSATCSWPTEVSVYSVGRLNKLLSVEDLETGIEYNPGQFVDFWVDDYNRASDPEDAPGMTMKQCCGMSIECDAGSGSITESSARRIKEEGYGWVMWYAFDPNPDSGIYNKDYGLSMMKAAAKGLYDQELLDPAGYYKKVEYGEKGAFDSTRYTY</sequence>
<feature type="domain" description="GH18" evidence="4">
    <location>
        <begin position="346"/>
        <end position="625"/>
    </location>
</feature>
<keyword evidence="2" id="KW-0378">Hydrolase</keyword>
<evidence type="ECO:0000256" key="3">
    <source>
        <dbReference type="ARBA" id="ARBA00023295"/>
    </source>
</evidence>
<dbReference type="InterPro" id="IPR013783">
    <property type="entry name" value="Ig-like_fold"/>
</dbReference>
<dbReference type="SUPFAM" id="SSF51445">
    <property type="entry name" value="(Trans)glycosidases"/>
    <property type="match status" value="1"/>
</dbReference>
<comment type="similarity">
    <text evidence="1">Belongs to the glycosyl hydrolase 18 family. Chitinase class II subfamily.</text>
</comment>
<dbReference type="CDD" id="cd14948">
    <property type="entry name" value="BACON"/>
    <property type="match status" value="2"/>
</dbReference>
<protein>
    <submittedName>
        <fullName evidence="5">DUF1735 domain-containing protein</fullName>
    </submittedName>
</protein>
<dbReference type="Pfam" id="PF08522">
    <property type="entry name" value="BT_3987-like_N"/>
    <property type="match status" value="1"/>
</dbReference>
<dbReference type="InterPro" id="IPR001223">
    <property type="entry name" value="Glyco_hydro18_cat"/>
</dbReference>
<evidence type="ECO:0000256" key="1">
    <source>
        <dbReference type="ARBA" id="ARBA00009121"/>
    </source>
</evidence>
<reference evidence="5" key="1">
    <citation type="submission" date="2020-10" db="EMBL/GenBank/DDBJ databases">
        <authorList>
            <person name="Gilroy R."/>
        </authorList>
    </citation>
    <scope>NUCLEOTIDE SEQUENCE</scope>
    <source>
        <strain evidence="5">B1-13419</strain>
    </source>
</reference>
<accession>A0A9D9IL33</accession>
<proteinExistence type="inferred from homology"/>
<dbReference type="InterPro" id="IPR001579">
    <property type="entry name" value="Glyco_hydro_18_chit_AS"/>
</dbReference>
<keyword evidence="3" id="KW-0326">Glycosidase</keyword>
<comment type="caution">
    <text evidence="5">The sequence shown here is derived from an EMBL/GenBank/DDBJ whole genome shotgun (WGS) entry which is preliminary data.</text>
</comment>
<dbReference type="InterPro" id="IPR017853">
    <property type="entry name" value="GH"/>
</dbReference>
<dbReference type="PROSITE" id="PS51257">
    <property type="entry name" value="PROKAR_LIPOPROTEIN"/>
    <property type="match status" value="1"/>
</dbReference>
<dbReference type="GO" id="GO:0005975">
    <property type="term" value="P:carbohydrate metabolic process"/>
    <property type="evidence" value="ECO:0007669"/>
    <property type="project" value="InterPro"/>
</dbReference>
<dbReference type="AlphaFoldDB" id="A0A9D9IL33"/>
<gene>
    <name evidence="5" type="ORF">IAB91_02810</name>
</gene>
<reference evidence="5" key="2">
    <citation type="journal article" date="2021" name="PeerJ">
        <title>Extensive microbial diversity within the chicken gut microbiome revealed by metagenomics and culture.</title>
        <authorList>
            <person name="Gilroy R."/>
            <person name="Ravi A."/>
            <person name="Getino M."/>
            <person name="Pursley I."/>
            <person name="Horton D.L."/>
            <person name="Alikhan N.F."/>
            <person name="Baker D."/>
            <person name="Gharbi K."/>
            <person name="Hall N."/>
            <person name="Watson M."/>
            <person name="Adriaenssens E.M."/>
            <person name="Foster-Nyarko E."/>
            <person name="Jarju S."/>
            <person name="Secka A."/>
            <person name="Antonio M."/>
            <person name="Oren A."/>
            <person name="Chaudhuri R.R."/>
            <person name="La Ragione R."/>
            <person name="Hildebrand F."/>
            <person name="Pallen M.J."/>
        </authorList>
    </citation>
    <scope>NUCLEOTIDE SEQUENCE</scope>
    <source>
        <strain evidence="5">B1-13419</strain>
    </source>
</reference>
<evidence type="ECO:0000256" key="2">
    <source>
        <dbReference type="ARBA" id="ARBA00022801"/>
    </source>
</evidence>
<dbReference type="Gene3D" id="3.20.20.80">
    <property type="entry name" value="Glycosidases"/>
    <property type="match status" value="1"/>
</dbReference>
<dbReference type="Proteomes" id="UP000823757">
    <property type="component" value="Unassembled WGS sequence"/>
</dbReference>